<sequence>MRLPAVLVLIVLTACSGEQVEAKQAVGGATGCPHVGGMIEGPYVAGESTARSIAQAVVEQMQWHDLQAEYDLNIRDDGDAWIAFQSPKERQDVRGGGGLTMRISKCDGAISSMHWQR</sequence>
<evidence type="ECO:0008006" key="3">
    <source>
        <dbReference type="Google" id="ProtNLM"/>
    </source>
</evidence>
<evidence type="ECO:0000313" key="1">
    <source>
        <dbReference type="EMBL" id="KCZ86485.1"/>
    </source>
</evidence>
<reference evidence="1 2" key="1">
    <citation type="submission" date="2013-04" db="EMBL/GenBank/DDBJ databases">
        <title>Hyphomonas hirschiana VP5 Genome Sequencing.</title>
        <authorList>
            <person name="Lai Q."/>
            <person name="Shao Z."/>
        </authorList>
    </citation>
    <scope>NUCLEOTIDE SEQUENCE [LARGE SCALE GENOMIC DNA]</scope>
    <source>
        <strain evidence="1 2">VP5</strain>
    </source>
</reference>
<proteinExistence type="predicted"/>
<comment type="caution">
    <text evidence="1">The sequence shown here is derived from an EMBL/GenBank/DDBJ whole genome shotgun (WGS) entry which is preliminary data.</text>
</comment>
<accession>A0A059F7F0</accession>
<gene>
    <name evidence="1" type="ORF">HHI_17213</name>
</gene>
<dbReference type="Proteomes" id="UP000025061">
    <property type="component" value="Unassembled WGS sequence"/>
</dbReference>
<organism evidence="1 2">
    <name type="scientific">Hyphomonas hirschiana VP5</name>
    <dbReference type="NCBI Taxonomy" id="1280951"/>
    <lineage>
        <taxon>Bacteria</taxon>
        <taxon>Pseudomonadati</taxon>
        <taxon>Pseudomonadota</taxon>
        <taxon>Alphaproteobacteria</taxon>
        <taxon>Hyphomonadales</taxon>
        <taxon>Hyphomonadaceae</taxon>
        <taxon>Hyphomonas</taxon>
    </lineage>
</organism>
<evidence type="ECO:0000313" key="2">
    <source>
        <dbReference type="Proteomes" id="UP000025061"/>
    </source>
</evidence>
<dbReference type="EMBL" id="ARYI01000024">
    <property type="protein sequence ID" value="KCZ86485.1"/>
    <property type="molecule type" value="Genomic_DNA"/>
</dbReference>
<protein>
    <recommendedName>
        <fullName evidence="3">Lipoprotein</fullName>
    </recommendedName>
</protein>
<name>A0A059F7F0_9PROT</name>
<dbReference type="AlphaFoldDB" id="A0A059F7F0"/>
<dbReference type="PROSITE" id="PS51257">
    <property type="entry name" value="PROKAR_LIPOPROTEIN"/>
    <property type="match status" value="1"/>
</dbReference>
<keyword evidence="2" id="KW-1185">Reference proteome</keyword>